<accession>A0A2L1U7K8</accession>
<keyword evidence="1" id="KW-0614">Plasmid</keyword>
<gene>
    <name evidence="1" type="ORF">ERICIII_04922</name>
</gene>
<protein>
    <submittedName>
        <fullName evidence="1">Uncharacterized protein</fullName>
    </submittedName>
</protein>
<dbReference type="RefSeq" id="WP_155121121.1">
    <property type="nucleotide sequence ID" value="NZ_CP019657.1"/>
</dbReference>
<dbReference type="Proteomes" id="UP000239833">
    <property type="component" value="Plasmid unnamed2"/>
</dbReference>
<name>A0A2L1U7K8_9BACL</name>
<dbReference type="AlphaFoldDB" id="A0A2L1U7K8"/>
<geneLocation type="plasmid" evidence="1">
    <name>unnamed2</name>
</geneLocation>
<dbReference type="EMBL" id="CP019657">
    <property type="protein sequence ID" value="AVF28924.1"/>
    <property type="molecule type" value="Genomic_DNA"/>
</dbReference>
<evidence type="ECO:0000313" key="1">
    <source>
        <dbReference type="EMBL" id="AVF28924.1"/>
    </source>
</evidence>
<sequence>MEFIKKLIAYLAFLLLLGGVIAYAYPLLTGAGKDVSNDTVKTINDVRNIK</sequence>
<reference evidence="2" key="1">
    <citation type="submission" date="2017-02" db="EMBL/GenBank/DDBJ databases">
        <title>Delineation of Paenibacillus larvae strains originating from foulbrood outbreaks.</title>
        <authorList>
            <person name="Beims H."/>
            <person name="Bunk B."/>
            <person name="Sproeer C."/>
            <person name="Mohr K.I."/>
            <person name="Pradella S."/>
            <person name="Guenther G."/>
            <person name="Rohde M."/>
            <person name="von der Ohe W."/>
            <person name="Steinert M."/>
        </authorList>
    </citation>
    <scope>NUCLEOTIDE SEQUENCE [LARGE SCALE GENOMIC DNA]</scope>
    <source>
        <strain evidence="2">Eric_III</strain>
        <plasmid evidence="2">Plasmid unnamed2</plasmid>
    </source>
</reference>
<evidence type="ECO:0000313" key="2">
    <source>
        <dbReference type="Proteomes" id="UP000239833"/>
    </source>
</evidence>
<organism evidence="1 2">
    <name type="scientific">Paenibacillus larvae subsp. larvae</name>
    <dbReference type="NCBI Taxonomy" id="147375"/>
    <lineage>
        <taxon>Bacteria</taxon>
        <taxon>Bacillati</taxon>
        <taxon>Bacillota</taxon>
        <taxon>Bacilli</taxon>
        <taxon>Bacillales</taxon>
        <taxon>Paenibacillaceae</taxon>
        <taxon>Paenibacillus</taxon>
    </lineage>
</organism>
<dbReference type="GeneID" id="64221306"/>
<proteinExistence type="predicted"/>